<dbReference type="Proteomes" id="UP000055019">
    <property type="component" value="Unassembled WGS sequence"/>
</dbReference>
<comment type="caution">
    <text evidence="2">The sequence shown here is derived from an EMBL/GenBank/DDBJ whole genome shotgun (WGS) entry which is preliminary data.</text>
</comment>
<dbReference type="OrthoDB" id="6490254at2"/>
<dbReference type="EMBL" id="FCOM02000004">
    <property type="protein sequence ID" value="SAL31428.1"/>
    <property type="molecule type" value="Genomic_DNA"/>
</dbReference>
<evidence type="ECO:0000313" key="3">
    <source>
        <dbReference type="Proteomes" id="UP000055019"/>
    </source>
</evidence>
<evidence type="ECO:0000313" key="2">
    <source>
        <dbReference type="EMBL" id="SAL31428.1"/>
    </source>
</evidence>
<accession>A0A158GH30</accession>
<dbReference type="RefSeq" id="WP_061146005.1">
    <property type="nucleotide sequence ID" value="NZ_FCOM02000004.1"/>
</dbReference>
<name>A0A158GH30_9BURK</name>
<feature type="domain" description="Tlde1" evidence="1">
    <location>
        <begin position="24"/>
        <end position="148"/>
    </location>
</feature>
<proteinExistence type="predicted"/>
<protein>
    <recommendedName>
        <fullName evidence="1">Tlde1 domain-containing protein</fullName>
    </recommendedName>
</protein>
<gene>
    <name evidence="2" type="ORF">AWB74_01354</name>
</gene>
<keyword evidence="3" id="KW-1185">Reference proteome</keyword>
<evidence type="ECO:0000259" key="1">
    <source>
        <dbReference type="Pfam" id="PF10908"/>
    </source>
</evidence>
<sequence>MPLQGKFVVNSAPMLTLAMFGVGTFPAFSGDGIYRNRGGCTAIAGKGPIPAGKYWIVERPKGGLVSQTQAWFKDMTNAALGSPSHHDQWFALYRDDGLIDDWTWINGVKRGNFRLHPKSGSGVSFGCITLASLADFQRLRYALLQTPVIAAGNSGLGAYGWIEVATIGNSCP</sequence>
<organism evidence="2 3">
    <name type="scientific">Caballeronia arvi</name>
    <dbReference type="NCBI Taxonomy" id="1777135"/>
    <lineage>
        <taxon>Bacteria</taxon>
        <taxon>Pseudomonadati</taxon>
        <taxon>Pseudomonadota</taxon>
        <taxon>Betaproteobacteria</taxon>
        <taxon>Burkholderiales</taxon>
        <taxon>Burkholderiaceae</taxon>
        <taxon>Caballeronia</taxon>
    </lineage>
</organism>
<dbReference type="AlphaFoldDB" id="A0A158GH30"/>
<reference evidence="2" key="1">
    <citation type="submission" date="2016-01" db="EMBL/GenBank/DDBJ databases">
        <authorList>
            <person name="Peeters C."/>
        </authorList>
    </citation>
    <scope>NUCLEOTIDE SEQUENCE [LARGE SCALE GENOMIC DNA]</scope>
    <source>
        <strain evidence="2">LMG 29317</strain>
    </source>
</reference>
<dbReference type="InterPro" id="IPR021225">
    <property type="entry name" value="Tlde1_dom"/>
</dbReference>
<dbReference type="Pfam" id="PF10908">
    <property type="entry name" value="Tlde1_dom"/>
    <property type="match status" value="1"/>
</dbReference>